<dbReference type="EMBL" id="JAUSQU010000001">
    <property type="protein sequence ID" value="MDP9848738.1"/>
    <property type="molecule type" value="Genomic_DNA"/>
</dbReference>
<organism evidence="1 2">
    <name type="scientific">Streptosporangium lutulentum</name>
    <dbReference type="NCBI Taxonomy" id="1461250"/>
    <lineage>
        <taxon>Bacteria</taxon>
        <taxon>Bacillati</taxon>
        <taxon>Actinomycetota</taxon>
        <taxon>Actinomycetes</taxon>
        <taxon>Streptosporangiales</taxon>
        <taxon>Streptosporangiaceae</taxon>
        <taxon>Streptosporangium</taxon>
    </lineage>
</organism>
<dbReference type="Proteomes" id="UP001225356">
    <property type="component" value="Unassembled WGS sequence"/>
</dbReference>
<protein>
    <submittedName>
        <fullName evidence="1">Transcriptional regulator GlxA family with amidase domain</fullName>
    </submittedName>
</protein>
<reference evidence="1 2" key="1">
    <citation type="submission" date="2023-07" db="EMBL/GenBank/DDBJ databases">
        <title>Sequencing the genomes of 1000 actinobacteria strains.</title>
        <authorList>
            <person name="Klenk H.-P."/>
        </authorList>
    </citation>
    <scope>NUCLEOTIDE SEQUENCE [LARGE SCALE GENOMIC DNA]</scope>
    <source>
        <strain evidence="1 2">DSM 46740</strain>
    </source>
</reference>
<dbReference type="RefSeq" id="WP_307569057.1">
    <property type="nucleotide sequence ID" value="NZ_JAUSQU010000001.1"/>
</dbReference>
<gene>
    <name evidence="1" type="ORF">J2853_007949</name>
</gene>
<dbReference type="Gene3D" id="3.40.50.880">
    <property type="match status" value="1"/>
</dbReference>
<name>A0ABT9QPP4_9ACTN</name>
<proteinExistence type="predicted"/>
<dbReference type="InterPro" id="IPR029062">
    <property type="entry name" value="Class_I_gatase-like"/>
</dbReference>
<sequence length="89" mass="9507">MIERRIVVVGYDAAELLDIACVTTSLESANWHGATPVYRVRLATPGGHPITCGTGLTLQSQEALERITGPLDTLVVSGGSDTRRRRATS</sequence>
<evidence type="ECO:0000313" key="1">
    <source>
        <dbReference type="EMBL" id="MDP9848738.1"/>
    </source>
</evidence>
<keyword evidence="2" id="KW-1185">Reference proteome</keyword>
<evidence type="ECO:0000313" key="2">
    <source>
        <dbReference type="Proteomes" id="UP001225356"/>
    </source>
</evidence>
<accession>A0ABT9QPP4</accession>
<dbReference type="SUPFAM" id="SSF52317">
    <property type="entry name" value="Class I glutamine amidotransferase-like"/>
    <property type="match status" value="1"/>
</dbReference>
<comment type="caution">
    <text evidence="1">The sequence shown here is derived from an EMBL/GenBank/DDBJ whole genome shotgun (WGS) entry which is preliminary data.</text>
</comment>